<organism evidence="2 3">
    <name type="scientific">Faecalicatena fissicatena</name>
    <dbReference type="NCBI Taxonomy" id="290055"/>
    <lineage>
        <taxon>Bacteria</taxon>
        <taxon>Bacillati</taxon>
        <taxon>Bacillota</taxon>
        <taxon>Clostridia</taxon>
        <taxon>Lachnospirales</taxon>
        <taxon>Lachnospiraceae</taxon>
        <taxon>Faecalicatena</taxon>
    </lineage>
</organism>
<protein>
    <submittedName>
        <fullName evidence="2">Pyridoxamine 5'-phosphate oxidase family protein</fullName>
    </submittedName>
</protein>
<dbReference type="InterPro" id="IPR038725">
    <property type="entry name" value="YdaG_split_barrel_FMN-bd"/>
</dbReference>
<dbReference type="RefSeq" id="WP_138303069.1">
    <property type="nucleotide sequence ID" value="NZ_JACLYY010000001.1"/>
</dbReference>
<feature type="domain" description="General stress protein FMN-binding split barrel" evidence="1">
    <location>
        <begin position="6"/>
        <end position="133"/>
    </location>
</feature>
<evidence type="ECO:0000313" key="2">
    <source>
        <dbReference type="EMBL" id="MBM6736589.1"/>
    </source>
</evidence>
<reference evidence="2 3" key="1">
    <citation type="journal article" date="2021" name="Sci. Rep.">
        <title>The distribution of antibiotic resistance genes in chicken gut microbiota commensals.</title>
        <authorList>
            <person name="Juricova H."/>
            <person name="Matiasovicova J."/>
            <person name="Kubasova T."/>
            <person name="Cejkova D."/>
            <person name="Rychlik I."/>
        </authorList>
    </citation>
    <scope>NUCLEOTIDE SEQUENCE [LARGE SCALE GENOMIC DNA]</scope>
    <source>
        <strain evidence="2 3">An773</strain>
    </source>
</reference>
<proteinExistence type="predicted"/>
<dbReference type="EMBL" id="JACLYY010000001">
    <property type="protein sequence ID" value="MBM6736589.1"/>
    <property type="molecule type" value="Genomic_DNA"/>
</dbReference>
<evidence type="ECO:0000259" key="1">
    <source>
        <dbReference type="Pfam" id="PF16242"/>
    </source>
</evidence>
<keyword evidence="3" id="KW-1185">Reference proteome</keyword>
<dbReference type="InterPro" id="IPR012349">
    <property type="entry name" value="Split_barrel_FMN-bd"/>
</dbReference>
<sequence>MRDAQKTIGNMADRAGNCFISYIDSEGFPVTKAMLKPRQREGIRIFWFSTNTSSNKVKCFRDNPKASLYFMDRRYFRGVSLSGAVEVLEDPEVKERLWQEGDTLFYKEGVTDPDYCVLKFTAEKGRYYSNMKSEDFEVSDWQSNTD</sequence>
<dbReference type="SUPFAM" id="SSF50475">
    <property type="entry name" value="FMN-binding split barrel"/>
    <property type="match status" value="1"/>
</dbReference>
<dbReference type="Proteomes" id="UP000716906">
    <property type="component" value="Unassembled WGS sequence"/>
</dbReference>
<dbReference type="InterPro" id="IPR052917">
    <property type="entry name" value="Stress-Dev_Protein"/>
</dbReference>
<dbReference type="Gene3D" id="2.30.110.10">
    <property type="entry name" value="Electron Transport, Fmn-binding Protein, Chain A"/>
    <property type="match status" value="1"/>
</dbReference>
<dbReference type="Pfam" id="PF16242">
    <property type="entry name" value="Pyrid_ox_like"/>
    <property type="match status" value="1"/>
</dbReference>
<dbReference type="PANTHER" id="PTHR34818">
    <property type="entry name" value="PROTEIN BLI-3"/>
    <property type="match status" value="1"/>
</dbReference>
<gene>
    <name evidence="2" type="ORF">H7U36_00495</name>
</gene>
<comment type="caution">
    <text evidence="2">The sequence shown here is derived from an EMBL/GenBank/DDBJ whole genome shotgun (WGS) entry which is preliminary data.</text>
</comment>
<dbReference type="PANTHER" id="PTHR34818:SF1">
    <property type="entry name" value="PROTEIN BLI-3"/>
    <property type="match status" value="1"/>
</dbReference>
<accession>A0ABS2E4N1</accession>
<evidence type="ECO:0000313" key="3">
    <source>
        <dbReference type="Proteomes" id="UP000716906"/>
    </source>
</evidence>
<name>A0ABS2E4N1_9FIRM</name>